<dbReference type="PROSITE" id="PS00479">
    <property type="entry name" value="ZF_DAG_PE_1"/>
    <property type="match status" value="1"/>
</dbReference>
<protein>
    <recommendedName>
        <fullName evidence="1">Phorbol-ester/DAG-type domain-containing protein</fullName>
    </recommendedName>
</protein>
<dbReference type="RefSeq" id="XP_004255734.1">
    <property type="nucleotide sequence ID" value="XM_004255686.1"/>
</dbReference>
<feature type="domain" description="Phorbol-ester/DAG-type" evidence="1">
    <location>
        <begin position="926"/>
        <end position="973"/>
    </location>
</feature>
<gene>
    <name evidence="2" type="ORF">EIN_491320</name>
</gene>
<dbReference type="KEGG" id="eiv:EIN_491320"/>
<dbReference type="AlphaFoldDB" id="A0A0A1U3Z5"/>
<reference evidence="2 3" key="1">
    <citation type="submission" date="2012-10" db="EMBL/GenBank/DDBJ databases">
        <authorList>
            <person name="Zafar N."/>
            <person name="Inman J."/>
            <person name="Hall N."/>
            <person name="Lorenzi H."/>
            <person name="Caler E."/>
        </authorList>
    </citation>
    <scope>NUCLEOTIDE SEQUENCE [LARGE SCALE GENOMIC DNA]</scope>
    <source>
        <strain evidence="2 3">IP1</strain>
    </source>
</reference>
<dbReference type="InterPro" id="IPR002219">
    <property type="entry name" value="PKC_DAG/PE"/>
</dbReference>
<keyword evidence="3" id="KW-1185">Reference proteome</keyword>
<accession>A0A0A1U3Z5</accession>
<dbReference type="VEuPathDB" id="AmoebaDB:EIN_491320"/>
<dbReference type="OrthoDB" id="27740at2759"/>
<proteinExistence type="predicted"/>
<evidence type="ECO:0000259" key="1">
    <source>
        <dbReference type="PROSITE" id="PS00479"/>
    </source>
</evidence>
<evidence type="ECO:0000313" key="2">
    <source>
        <dbReference type="EMBL" id="ELP88963.1"/>
    </source>
</evidence>
<evidence type="ECO:0000313" key="3">
    <source>
        <dbReference type="Proteomes" id="UP000014680"/>
    </source>
</evidence>
<dbReference type="GeneID" id="14888000"/>
<dbReference type="EMBL" id="KB206684">
    <property type="protein sequence ID" value="ELP88963.1"/>
    <property type="molecule type" value="Genomic_DNA"/>
</dbReference>
<name>A0A0A1U3Z5_ENTIV</name>
<dbReference type="Proteomes" id="UP000014680">
    <property type="component" value="Unassembled WGS sequence"/>
</dbReference>
<organism evidence="2 3">
    <name type="scientific">Entamoeba invadens IP1</name>
    <dbReference type="NCBI Taxonomy" id="370355"/>
    <lineage>
        <taxon>Eukaryota</taxon>
        <taxon>Amoebozoa</taxon>
        <taxon>Evosea</taxon>
        <taxon>Archamoebae</taxon>
        <taxon>Mastigamoebida</taxon>
        <taxon>Entamoebidae</taxon>
        <taxon>Entamoeba</taxon>
    </lineage>
</organism>
<sequence>MRSFRMKKTNAISAQSSPTSFSPRLSYASFENTTLFLAQHKDTQQLCSARKIADEFTMKMSEMIEEIESGILSFLKVDNKSIEEKYPFLNHPFVEGKTFDITNTEFPIPQDSFIFALRFFHLAKTFFRLLKIDKSFPLCYSAFPYTASLRSFFAYFKHNNMITKSGEEKEKHYFFNLTDKIMLLFFERNVVYLRLLMNEYNEFVDTQETLLRIQKCKSPRDYFPHEKLINTNEFYSYDFYAKEAWDVSNQICLICGTLETLRQIKKWKDRNVIEKREDIDAIIAAIKLNKWNLLKKGRVLIEGTNIFGPFCVGGELLLFDGGVLLFETKEENVEYRGWSPIENITTDQIKPFKIFNNENQCSSLVLTLNEGIAKIIGTFEDLKDWLTAIESLVKKFKVNKDQTLSLGGNTVIRRSRKFSFATPRTSISSKVSQTLSCGDFILNSEIYENITKMIQMGFLCTTQEQKKKVESLLSQIDKLLDKKSKILGKDTLAPFVNIKSKDPQSIKIVLDSIFDMKNNKENLIIVYLLLLLVYQNYTTLKESNYPEQSLLINDKLNITKLVHHISKRIGDKDATDNFCFVLEKFPHIISGVKNIFGENLITPLMLLKTQKADYITTVNHKVYIANSEGQIEIRDFDGFLLIRHKIDEGVIQITGCKECVLALTKTKMYKIGETVNKINSEPCDSFLHHNNFFFMVYPSKIGFYTVDLNPTKERNVVLKNPRCVLGSSDTVVVVCIYDNLYRVITIDQNLEFTEIEELVNNEEPTFLTSALDFVYVGTITGRVLQYMGGVLIMEKMLMCGKINGIQCMGRFLFVFGDEVPVTILYEKGLVVLYMSSLLGFEKVRCCKGSADKRVVSLCGGMRQTFVANRKTSSSRSVTNNCVKERVSEFFGMTPDGNLGKFSGINFHRKEDILKDKNAFVVKRHKHVFYRKQVCCGVCDMCMGAVVGNVIGCRLCFKTYHEGCVNVAALFDDCLN</sequence>